<evidence type="ECO:0000313" key="2">
    <source>
        <dbReference type="Proteomes" id="UP000186601"/>
    </source>
</evidence>
<name>A0A2R6NIW0_9APHY</name>
<evidence type="ECO:0000313" key="1">
    <source>
        <dbReference type="EMBL" id="PSR72310.1"/>
    </source>
</evidence>
<dbReference type="Proteomes" id="UP000186601">
    <property type="component" value="Unassembled WGS sequence"/>
</dbReference>
<gene>
    <name evidence="1" type="ORF">PHLCEN_2v11804</name>
</gene>
<comment type="caution">
    <text evidence="1">The sequence shown here is derived from an EMBL/GenBank/DDBJ whole genome shotgun (WGS) entry which is preliminary data.</text>
</comment>
<organism evidence="1 2">
    <name type="scientific">Hermanssonia centrifuga</name>
    <dbReference type="NCBI Taxonomy" id="98765"/>
    <lineage>
        <taxon>Eukaryota</taxon>
        <taxon>Fungi</taxon>
        <taxon>Dikarya</taxon>
        <taxon>Basidiomycota</taxon>
        <taxon>Agaricomycotina</taxon>
        <taxon>Agaricomycetes</taxon>
        <taxon>Polyporales</taxon>
        <taxon>Meruliaceae</taxon>
        <taxon>Hermanssonia</taxon>
    </lineage>
</organism>
<dbReference type="EMBL" id="MLYV02001196">
    <property type="protein sequence ID" value="PSR72310.1"/>
    <property type="molecule type" value="Genomic_DNA"/>
</dbReference>
<dbReference type="AlphaFoldDB" id="A0A2R6NIW0"/>
<keyword evidence="2" id="KW-1185">Reference proteome</keyword>
<accession>A0A2R6NIW0</accession>
<proteinExistence type="predicted"/>
<protein>
    <submittedName>
        <fullName evidence="1">Uncharacterized protein</fullName>
    </submittedName>
</protein>
<reference evidence="1 2" key="1">
    <citation type="submission" date="2018-02" db="EMBL/GenBank/DDBJ databases">
        <title>Genome sequence of the basidiomycete white-rot fungus Phlebia centrifuga.</title>
        <authorList>
            <person name="Granchi Z."/>
            <person name="Peng M."/>
            <person name="de Vries R.P."/>
            <person name="Hilden K."/>
            <person name="Makela M.R."/>
            <person name="Grigoriev I."/>
            <person name="Riley R."/>
        </authorList>
    </citation>
    <scope>NUCLEOTIDE SEQUENCE [LARGE SCALE GENOMIC DNA]</scope>
    <source>
        <strain evidence="1 2">FBCC195</strain>
    </source>
</reference>
<sequence>MCWFGKHRSINKLSKQAATLNSGNRSTKSLVRQDTHFATPKTMKALRENEWLRESLDLTRPNNFMLGPVSHYAWWACRFYHVAFCQKKPHNVRIYSQMFGEMACA</sequence>